<evidence type="ECO:0000313" key="4">
    <source>
        <dbReference type="Proteomes" id="UP000326903"/>
    </source>
</evidence>
<dbReference type="PROSITE" id="PS00061">
    <property type="entry name" value="ADH_SHORT"/>
    <property type="match status" value="1"/>
</dbReference>
<dbReference type="GO" id="GO:0016491">
    <property type="term" value="F:oxidoreductase activity"/>
    <property type="evidence" value="ECO:0007669"/>
    <property type="project" value="UniProtKB-KW"/>
</dbReference>
<name>A0A5J5IFJ2_9BACT</name>
<dbReference type="Gene3D" id="3.40.50.720">
    <property type="entry name" value="NAD(P)-binding Rossmann-like Domain"/>
    <property type="match status" value="1"/>
</dbReference>
<dbReference type="PANTHER" id="PTHR24321:SF8">
    <property type="entry name" value="ESTRADIOL 17-BETA-DEHYDROGENASE 8-RELATED"/>
    <property type="match status" value="1"/>
</dbReference>
<accession>A0A5J5IFJ2</accession>
<sequence length="277" mass="29898">MELLKDKIIFLTGGSEGIGYECAKAYAAEGAKVVIAALDEIRINEVINELGQNHLGIHCDVSVGSAVKSAIEKTLEVYGKIDAIHNNAGIATPSKPLHQTTDEEWNNLMNVNLRGVYHTIKYGFESLQSSQGCILNTSSLVGEIGQEMHAAYTATKGGINALTKSMALDYAKYKIRVNAVSPAGVWTHTLRKWNAEQLGDVNMEAYLNGIHPLGYCPNGDVVADVCVFLLSDKARFITGCIMPVSGGAELGYRNVNSEYHSGGDKTINRNHGIPSDK</sequence>
<dbReference type="Proteomes" id="UP000326903">
    <property type="component" value="Unassembled WGS sequence"/>
</dbReference>
<dbReference type="AlphaFoldDB" id="A0A5J5IFJ2"/>
<evidence type="ECO:0000313" key="3">
    <source>
        <dbReference type="EMBL" id="KAA9037755.1"/>
    </source>
</evidence>
<dbReference type="CDD" id="cd05233">
    <property type="entry name" value="SDR_c"/>
    <property type="match status" value="1"/>
</dbReference>
<comment type="caution">
    <text evidence="3">The sequence shown here is derived from an EMBL/GenBank/DDBJ whole genome shotgun (WGS) entry which is preliminary data.</text>
</comment>
<keyword evidence="4" id="KW-1185">Reference proteome</keyword>
<dbReference type="InterPro" id="IPR036291">
    <property type="entry name" value="NAD(P)-bd_dom_sf"/>
</dbReference>
<dbReference type="InterPro" id="IPR002347">
    <property type="entry name" value="SDR_fam"/>
</dbReference>
<organism evidence="3 4">
    <name type="scientific">Ginsengibacter hankyongi</name>
    <dbReference type="NCBI Taxonomy" id="2607284"/>
    <lineage>
        <taxon>Bacteria</taxon>
        <taxon>Pseudomonadati</taxon>
        <taxon>Bacteroidota</taxon>
        <taxon>Chitinophagia</taxon>
        <taxon>Chitinophagales</taxon>
        <taxon>Chitinophagaceae</taxon>
        <taxon>Ginsengibacter</taxon>
    </lineage>
</organism>
<dbReference type="PRINTS" id="PR00080">
    <property type="entry name" value="SDRFAMILY"/>
</dbReference>
<proteinExistence type="inferred from homology"/>
<dbReference type="Pfam" id="PF13561">
    <property type="entry name" value="adh_short_C2"/>
    <property type="match status" value="1"/>
</dbReference>
<dbReference type="SUPFAM" id="SSF51735">
    <property type="entry name" value="NAD(P)-binding Rossmann-fold domains"/>
    <property type="match status" value="1"/>
</dbReference>
<keyword evidence="2" id="KW-0560">Oxidoreductase</keyword>
<dbReference type="RefSeq" id="WP_150415989.1">
    <property type="nucleotide sequence ID" value="NZ_VYQF01000005.1"/>
</dbReference>
<evidence type="ECO:0000256" key="2">
    <source>
        <dbReference type="ARBA" id="ARBA00023002"/>
    </source>
</evidence>
<reference evidence="3 4" key="1">
    <citation type="submission" date="2019-09" db="EMBL/GenBank/DDBJ databases">
        <title>Draft genome sequence of Ginsengibacter sp. BR5-29.</title>
        <authorList>
            <person name="Im W.-T."/>
        </authorList>
    </citation>
    <scope>NUCLEOTIDE SEQUENCE [LARGE SCALE GENOMIC DNA]</scope>
    <source>
        <strain evidence="3 4">BR5-29</strain>
    </source>
</reference>
<dbReference type="EMBL" id="VYQF01000005">
    <property type="protein sequence ID" value="KAA9037755.1"/>
    <property type="molecule type" value="Genomic_DNA"/>
</dbReference>
<evidence type="ECO:0000256" key="1">
    <source>
        <dbReference type="ARBA" id="ARBA00006484"/>
    </source>
</evidence>
<protein>
    <submittedName>
        <fullName evidence="3">SDR family oxidoreductase</fullName>
    </submittedName>
</protein>
<dbReference type="PANTHER" id="PTHR24321">
    <property type="entry name" value="DEHYDROGENASES, SHORT CHAIN"/>
    <property type="match status" value="1"/>
</dbReference>
<gene>
    <name evidence="3" type="ORF">FW778_16840</name>
</gene>
<comment type="similarity">
    <text evidence="1">Belongs to the short-chain dehydrogenases/reductases (SDR) family.</text>
</comment>
<dbReference type="FunFam" id="3.40.50.720:FF:000084">
    <property type="entry name" value="Short-chain dehydrogenase reductase"/>
    <property type="match status" value="1"/>
</dbReference>
<dbReference type="PRINTS" id="PR00081">
    <property type="entry name" value="GDHRDH"/>
</dbReference>
<dbReference type="InterPro" id="IPR020904">
    <property type="entry name" value="Sc_DH/Rdtase_CS"/>
</dbReference>